<evidence type="ECO:0000256" key="1">
    <source>
        <dbReference type="ARBA" id="ARBA00012513"/>
    </source>
</evidence>
<feature type="domain" description="Protein kinase" evidence="10">
    <location>
        <begin position="48"/>
        <end position="311"/>
    </location>
</feature>
<evidence type="ECO:0000256" key="4">
    <source>
        <dbReference type="ARBA" id="ARBA00022741"/>
    </source>
</evidence>
<dbReference type="PANTHER" id="PTHR24356">
    <property type="entry name" value="SERINE/THREONINE-PROTEIN KINASE"/>
    <property type="match status" value="1"/>
</dbReference>
<protein>
    <recommendedName>
        <fullName evidence="1">non-specific serine/threonine protein kinase</fullName>
        <ecNumber evidence="1">2.7.11.1</ecNumber>
    </recommendedName>
</protein>
<feature type="domain" description="AGC-kinase C-terminal" evidence="11">
    <location>
        <begin position="312"/>
        <end position="397"/>
    </location>
</feature>
<gene>
    <name evidence="12" type="ORF">HERI1096_LOCUS4935</name>
</gene>
<dbReference type="AlphaFoldDB" id="A0A7S3AJ13"/>
<evidence type="ECO:0000256" key="6">
    <source>
        <dbReference type="ARBA" id="ARBA00022840"/>
    </source>
</evidence>
<evidence type="ECO:0000256" key="5">
    <source>
        <dbReference type="ARBA" id="ARBA00022777"/>
    </source>
</evidence>
<evidence type="ECO:0000259" key="11">
    <source>
        <dbReference type="PROSITE" id="PS51285"/>
    </source>
</evidence>
<proteinExistence type="predicted"/>
<evidence type="ECO:0000256" key="3">
    <source>
        <dbReference type="ARBA" id="ARBA00022679"/>
    </source>
</evidence>
<dbReference type="EC" id="2.7.11.1" evidence="1"/>
<keyword evidence="2" id="KW-0723">Serine/threonine-protein kinase</keyword>
<evidence type="ECO:0000256" key="9">
    <source>
        <dbReference type="SAM" id="MobiDB-lite"/>
    </source>
</evidence>
<feature type="region of interest" description="Disordered" evidence="9">
    <location>
        <begin position="354"/>
        <end position="383"/>
    </location>
</feature>
<evidence type="ECO:0000256" key="2">
    <source>
        <dbReference type="ARBA" id="ARBA00022527"/>
    </source>
</evidence>
<dbReference type="PROSITE" id="PS51285">
    <property type="entry name" value="AGC_KINASE_CTER"/>
    <property type="match status" value="1"/>
</dbReference>
<sequence>MAAQLKGVLVSRIAQVQALITKLDSCSTSPLLGHETPLPSLRCSINDFDLQRLLSRGASSRVWLVRKRVTADVFALKAIKIKRGRQKEEQRVDVRVEQQILMSHSSSFLVKCFFSFYSAQHVFFALEFMPGGDLAAMLSACGCVQEAATRFYVAEVAEGLRYLHSHNVIHRDIKPANVLIAASGHVKLADFGLSTSRSRRKRCGTLPYIAPEGLREVDILQPTGLDLWALGVLLYELIVGVLPFHGDTPEEFLADIERRSLQGQGVFVPPAEVFASLSPSATQLCQALLAHDPAERLGVDSFASLSGCPFFIGIDWDRLLEMAPPFVPDLISPTDAQYFNGCCPPVDTLPSFAGHFPPSVEASPHQSGRIGSRPDASPMGWRPATTVNVEQLLSLTR</sequence>
<keyword evidence="3" id="KW-0808">Transferase</keyword>
<keyword evidence="6" id="KW-0067">ATP-binding</keyword>
<keyword evidence="5" id="KW-0418">Kinase</keyword>
<dbReference type="InterPro" id="IPR000719">
    <property type="entry name" value="Prot_kinase_dom"/>
</dbReference>
<dbReference type="SMART" id="SM00220">
    <property type="entry name" value="S_TKc"/>
    <property type="match status" value="1"/>
</dbReference>
<dbReference type="PANTHER" id="PTHR24356:SF1">
    <property type="entry name" value="SERINE_THREONINE-PROTEIN KINASE GREATWALL"/>
    <property type="match status" value="1"/>
</dbReference>
<dbReference type="EMBL" id="HBHX01008898">
    <property type="protein sequence ID" value="CAE0104277.1"/>
    <property type="molecule type" value="Transcribed_RNA"/>
</dbReference>
<organism evidence="12">
    <name type="scientific">Haptolina ericina</name>
    <dbReference type="NCBI Taxonomy" id="156174"/>
    <lineage>
        <taxon>Eukaryota</taxon>
        <taxon>Haptista</taxon>
        <taxon>Haptophyta</taxon>
        <taxon>Prymnesiophyceae</taxon>
        <taxon>Prymnesiales</taxon>
        <taxon>Prymnesiaceae</taxon>
        <taxon>Haptolina</taxon>
    </lineage>
</organism>
<accession>A0A7S3AJ13</accession>
<dbReference type="Gene3D" id="1.10.510.10">
    <property type="entry name" value="Transferase(Phosphotransferase) domain 1"/>
    <property type="match status" value="1"/>
</dbReference>
<dbReference type="InterPro" id="IPR011009">
    <property type="entry name" value="Kinase-like_dom_sf"/>
</dbReference>
<dbReference type="Gene3D" id="3.30.200.20">
    <property type="entry name" value="Phosphorylase Kinase, domain 1"/>
    <property type="match status" value="1"/>
</dbReference>
<keyword evidence="4" id="KW-0547">Nucleotide-binding</keyword>
<evidence type="ECO:0000259" key="10">
    <source>
        <dbReference type="PROSITE" id="PS50011"/>
    </source>
</evidence>
<dbReference type="InterPro" id="IPR000961">
    <property type="entry name" value="AGC-kinase_C"/>
</dbReference>
<reference evidence="12" key="1">
    <citation type="submission" date="2021-01" db="EMBL/GenBank/DDBJ databases">
        <authorList>
            <person name="Corre E."/>
            <person name="Pelletier E."/>
            <person name="Niang G."/>
            <person name="Scheremetjew M."/>
            <person name="Finn R."/>
            <person name="Kale V."/>
            <person name="Holt S."/>
            <person name="Cochrane G."/>
            <person name="Meng A."/>
            <person name="Brown T."/>
            <person name="Cohen L."/>
        </authorList>
    </citation>
    <scope>NUCLEOTIDE SEQUENCE</scope>
    <source>
        <strain evidence="12">CCMP281</strain>
    </source>
</reference>
<dbReference type="GO" id="GO:0005524">
    <property type="term" value="F:ATP binding"/>
    <property type="evidence" value="ECO:0007669"/>
    <property type="project" value="UniProtKB-KW"/>
</dbReference>
<evidence type="ECO:0000256" key="7">
    <source>
        <dbReference type="ARBA" id="ARBA00047899"/>
    </source>
</evidence>
<name>A0A7S3AJ13_9EUKA</name>
<dbReference type="PROSITE" id="PS50011">
    <property type="entry name" value="PROTEIN_KINASE_DOM"/>
    <property type="match status" value="1"/>
</dbReference>
<dbReference type="InterPro" id="IPR008271">
    <property type="entry name" value="Ser/Thr_kinase_AS"/>
</dbReference>
<evidence type="ECO:0000256" key="8">
    <source>
        <dbReference type="ARBA" id="ARBA00048679"/>
    </source>
</evidence>
<dbReference type="GO" id="GO:0004674">
    <property type="term" value="F:protein serine/threonine kinase activity"/>
    <property type="evidence" value="ECO:0007669"/>
    <property type="project" value="UniProtKB-KW"/>
</dbReference>
<dbReference type="PROSITE" id="PS00108">
    <property type="entry name" value="PROTEIN_KINASE_ST"/>
    <property type="match status" value="1"/>
</dbReference>
<comment type="catalytic activity">
    <reaction evidence="8">
        <text>L-seryl-[protein] + ATP = O-phospho-L-seryl-[protein] + ADP + H(+)</text>
        <dbReference type="Rhea" id="RHEA:17989"/>
        <dbReference type="Rhea" id="RHEA-COMP:9863"/>
        <dbReference type="Rhea" id="RHEA-COMP:11604"/>
        <dbReference type="ChEBI" id="CHEBI:15378"/>
        <dbReference type="ChEBI" id="CHEBI:29999"/>
        <dbReference type="ChEBI" id="CHEBI:30616"/>
        <dbReference type="ChEBI" id="CHEBI:83421"/>
        <dbReference type="ChEBI" id="CHEBI:456216"/>
        <dbReference type="EC" id="2.7.11.1"/>
    </reaction>
</comment>
<evidence type="ECO:0000313" key="12">
    <source>
        <dbReference type="EMBL" id="CAE0104277.1"/>
    </source>
</evidence>
<dbReference type="SUPFAM" id="SSF56112">
    <property type="entry name" value="Protein kinase-like (PK-like)"/>
    <property type="match status" value="1"/>
</dbReference>
<dbReference type="InterPro" id="IPR050236">
    <property type="entry name" value="Ser_Thr_kinase_AGC"/>
</dbReference>
<comment type="catalytic activity">
    <reaction evidence="7">
        <text>L-threonyl-[protein] + ATP = O-phospho-L-threonyl-[protein] + ADP + H(+)</text>
        <dbReference type="Rhea" id="RHEA:46608"/>
        <dbReference type="Rhea" id="RHEA-COMP:11060"/>
        <dbReference type="Rhea" id="RHEA-COMP:11605"/>
        <dbReference type="ChEBI" id="CHEBI:15378"/>
        <dbReference type="ChEBI" id="CHEBI:30013"/>
        <dbReference type="ChEBI" id="CHEBI:30616"/>
        <dbReference type="ChEBI" id="CHEBI:61977"/>
        <dbReference type="ChEBI" id="CHEBI:456216"/>
        <dbReference type="EC" id="2.7.11.1"/>
    </reaction>
</comment>
<dbReference type="Pfam" id="PF00069">
    <property type="entry name" value="Pkinase"/>
    <property type="match status" value="1"/>
</dbReference>